<proteinExistence type="predicted"/>
<comment type="caution">
    <text evidence="1">The sequence shown here is derived from an EMBL/GenBank/DDBJ whole genome shotgun (WGS) entry which is preliminary data.</text>
</comment>
<dbReference type="InterPro" id="IPR036287">
    <property type="entry name" value="Rv1873-like_sf"/>
</dbReference>
<dbReference type="EMBL" id="JAAAMJ010000016">
    <property type="protein sequence ID" value="NDV88481.1"/>
    <property type="molecule type" value="Genomic_DNA"/>
</dbReference>
<protein>
    <submittedName>
        <fullName evidence="1">DUF1810 family protein</fullName>
    </submittedName>
</protein>
<reference evidence="1 2" key="1">
    <citation type="submission" date="2020-01" db="EMBL/GenBank/DDBJ databases">
        <title>Genomes of bacteria type strains.</title>
        <authorList>
            <person name="Chen J."/>
            <person name="Zhu S."/>
            <person name="Chen J."/>
        </authorList>
    </citation>
    <scope>NUCLEOTIDE SEQUENCE [LARGE SCALE GENOMIC DNA]</scope>
    <source>
        <strain evidence="1 2">KCTC 52919</strain>
    </source>
</reference>
<dbReference type="PIRSF" id="PIRSF008546">
    <property type="entry name" value="UCP008546"/>
    <property type="match status" value="1"/>
</dbReference>
<dbReference type="Pfam" id="PF08837">
    <property type="entry name" value="DUF1810"/>
    <property type="match status" value="1"/>
</dbReference>
<keyword evidence="2" id="KW-1185">Reference proteome</keyword>
<dbReference type="InterPro" id="IPR014937">
    <property type="entry name" value="DUF1810"/>
</dbReference>
<sequence>MDAKSNDLARFVDAQDPVIATVLAELAAGRKQSHWMWFVFPQLDGLGRSPTAQFYALASLDEARAYLNHVVLGPRLRRCTETVLGVEGRSANAIFGAPDDMKFHSSMTLFAKAADEDALFRRALDRLFGGRMDAGTLALLGQNEG</sequence>
<name>A0A6L9ML27_9HYPH</name>
<gene>
    <name evidence="1" type="ORF">GTW51_17405</name>
</gene>
<dbReference type="AlphaFoldDB" id="A0A6L9ML27"/>
<evidence type="ECO:0000313" key="2">
    <source>
        <dbReference type="Proteomes" id="UP000476332"/>
    </source>
</evidence>
<dbReference type="Proteomes" id="UP000476332">
    <property type="component" value="Unassembled WGS sequence"/>
</dbReference>
<evidence type="ECO:0000313" key="1">
    <source>
        <dbReference type="EMBL" id="NDV88481.1"/>
    </source>
</evidence>
<dbReference type="Gene3D" id="1.25.40.380">
    <property type="entry name" value="Protein of unknown function DUF1810"/>
    <property type="match status" value="1"/>
</dbReference>
<accession>A0A6L9ML27</accession>
<organism evidence="1 2">
    <name type="scientific">Aurantimonas aggregata</name>
    <dbReference type="NCBI Taxonomy" id="2047720"/>
    <lineage>
        <taxon>Bacteria</taxon>
        <taxon>Pseudomonadati</taxon>
        <taxon>Pseudomonadota</taxon>
        <taxon>Alphaproteobacteria</taxon>
        <taxon>Hyphomicrobiales</taxon>
        <taxon>Aurantimonadaceae</taxon>
        <taxon>Aurantimonas</taxon>
    </lineage>
</organism>
<dbReference type="SUPFAM" id="SSF140736">
    <property type="entry name" value="Rv1873-like"/>
    <property type="match status" value="1"/>
</dbReference>
<dbReference type="RefSeq" id="WP_163045319.1">
    <property type="nucleotide sequence ID" value="NZ_JAAAMJ010000016.1"/>
</dbReference>